<feature type="region of interest" description="Disordered" evidence="1">
    <location>
        <begin position="189"/>
        <end position="212"/>
    </location>
</feature>
<dbReference type="SUPFAM" id="SSF49503">
    <property type="entry name" value="Cupredoxins"/>
    <property type="match status" value="1"/>
</dbReference>
<feature type="compositionally biased region" description="Low complexity" evidence="1">
    <location>
        <begin position="198"/>
        <end position="212"/>
    </location>
</feature>
<evidence type="ECO:0000256" key="1">
    <source>
        <dbReference type="SAM" id="MobiDB-lite"/>
    </source>
</evidence>
<dbReference type="PANTHER" id="PTHR34883">
    <property type="entry name" value="SERINE-RICH PROTEIN, PUTATIVE-RELATED-RELATED"/>
    <property type="match status" value="1"/>
</dbReference>
<keyword evidence="4" id="KW-1185">Reference proteome</keyword>
<accession>A0AAD6ZE41</accession>
<proteinExistence type="predicted"/>
<feature type="signal peptide" evidence="2">
    <location>
        <begin position="1"/>
        <end position="19"/>
    </location>
</feature>
<dbReference type="AlphaFoldDB" id="A0AAD6ZE41"/>
<dbReference type="Proteomes" id="UP001218218">
    <property type="component" value="Unassembled WGS sequence"/>
</dbReference>
<evidence type="ECO:0000313" key="4">
    <source>
        <dbReference type="Proteomes" id="UP001218218"/>
    </source>
</evidence>
<name>A0AAD6ZE41_9AGAR</name>
<keyword evidence="2" id="KW-0732">Signal</keyword>
<comment type="caution">
    <text evidence="3">The sequence shown here is derived from an EMBL/GenBank/DDBJ whole genome shotgun (WGS) entry which is preliminary data.</text>
</comment>
<sequence length="234" mass="23297">MRFNSSVLAVLVSSAVVSAQQVVTVQVGGNSSSPGGFTIFTPNQISAPKGSIVSFQFTGAPGNHTVTQSNFANPCDPVQGGFDSGWIARPEGLPKAPEWNLTITDDQTPIWFYCKQLIGPNAKPHCNLGMVGVINVGQKSFPDFQAAASTAAAVGQTEGGFVGIGASATGAPFIPSGAIYANPGQASATAPGGGSSASGGAPPTGTNPPNSGFINGAGSGLVLLATLFGMATVL</sequence>
<evidence type="ECO:0000313" key="3">
    <source>
        <dbReference type="EMBL" id="KAJ7318794.1"/>
    </source>
</evidence>
<dbReference type="PANTHER" id="PTHR34883:SF4">
    <property type="entry name" value="CUPREDOXIN"/>
    <property type="match status" value="1"/>
</dbReference>
<reference evidence="3" key="1">
    <citation type="submission" date="2023-03" db="EMBL/GenBank/DDBJ databases">
        <title>Massive genome expansion in bonnet fungi (Mycena s.s.) driven by repeated elements and novel gene families across ecological guilds.</title>
        <authorList>
            <consortium name="Lawrence Berkeley National Laboratory"/>
            <person name="Harder C.B."/>
            <person name="Miyauchi S."/>
            <person name="Viragh M."/>
            <person name="Kuo A."/>
            <person name="Thoen E."/>
            <person name="Andreopoulos B."/>
            <person name="Lu D."/>
            <person name="Skrede I."/>
            <person name="Drula E."/>
            <person name="Henrissat B."/>
            <person name="Morin E."/>
            <person name="Kohler A."/>
            <person name="Barry K."/>
            <person name="LaButti K."/>
            <person name="Morin E."/>
            <person name="Salamov A."/>
            <person name="Lipzen A."/>
            <person name="Mereny Z."/>
            <person name="Hegedus B."/>
            <person name="Baldrian P."/>
            <person name="Stursova M."/>
            <person name="Weitz H."/>
            <person name="Taylor A."/>
            <person name="Grigoriev I.V."/>
            <person name="Nagy L.G."/>
            <person name="Martin F."/>
            <person name="Kauserud H."/>
        </authorList>
    </citation>
    <scope>NUCLEOTIDE SEQUENCE</scope>
    <source>
        <strain evidence="3">CBHHK002</strain>
    </source>
</reference>
<protein>
    <recommendedName>
        <fullName evidence="5">Extracellular serine-rich protein</fullName>
    </recommendedName>
</protein>
<dbReference type="InterPro" id="IPR052953">
    <property type="entry name" value="Ser-rich/MCO-related"/>
</dbReference>
<dbReference type="CDD" id="cd00920">
    <property type="entry name" value="Cupredoxin"/>
    <property type="match status" value="1"/>
</dbReference>
<feature type="chain" id="PRO_5042073393" description="Extracellular serine-rich protein" evidence="2">
    <location>
        <begin position="20"/>
        <end position="234"/>
    </location>
</feature>
<dbReference type="InterPro" id="IPR008972">
    <property type="entry name" value="Cupredoxin"/>
</dbReference>
<evidence type="ECO:0000256" key="2">
    <source>
        <dbReference type="SAM" id="SignalP"/>
    </source>
</evidence>
<gene>
    <name evidence="3" type="ORF">DFH08DRAFT_942533</name>
</gene>
<dbReference type="Gene3D" id="2.60.40.420">
    <property type="entry name" value="Cupredoxins - blue copper proteins"/>
    <property type="match status" value="1"/>
</dbReference>
<dbReference type="EMBL" id="JARIHO010000056">
    <property type="protein sequence ID" value="KAJ7318794.1"/>
    <property type="molecule type" value="Genomic_DNA"/>
</dbReference>
<evidence type="ECO:0008006" key="5">
    <source>
        <dbReference type="Google" id="ProtNLM"/>
    </source>
</evidence>
<organism evidence="3 4">
    <name type="scientific">Mycena albidolilacea</name>
    <dbReference type="NCBI Taxonomy" id="1033008"/>
    <lineage>
        <taxon>Eukaryota</taxon>
        <taxon>Fungi</taxon>
        <taxon>Dikarya</taxon>
        <taxon>Basidiomycota</taxon>
        <taxon>Agaricomycotina</taxon>
        <taxon>Agaricomycetes</taxon>
        <taxon>Agaricomycetidae</taxon>
        <taxon>Agaricales</taxon>
        <taxon>Marasmiineae</taxon>
        <taxon>Mycenaceae</taxon>
        <taxon>Mycena</taxon>
    </lineage>
</organism>